<keyword evidence="2" id="KW-1185">Reference proteome</keyword>
<dbReference type="SUPFAM" id="SSF81383">
    <property type="entry name" value="F-box domain"/>
    <property type="match status" value="1"/>
</dbReference>
<evidence type="ECO:0000313" key="1">
    <source>
        <dbReference type="EMBL" id="KAL3519823.1"/>
    </source>
</evidence>
<dbReference type="Proteomes" id="UP001630127">
    <property type="component" value="Unassembled WGS sequence"/>
</dbReference>
<dbReference type="AlphaFoldDB" id="A0ABD2ZKG8"/>
<dbReference type="InterPro" id="IPR036047">
    <property type="entry name" value="F-box-like_dom_sf"/>
</dbReference>
<dbReference type="CDD" id="cd09917">
    <property type="entry name" value="F-box_SF"/>
    <property type="match status" value="1"/>
</dbReference>
<dbReference type="EMBL" id="JBJUIK010000008">
    <property type="protein sequence ID" value="KAL3519823.1"/>
    <property type="molecule type" value="Genomic_DNA"/>
</dbReference>
<accession>A0ABD2ZKG8</accession>
<evidence type="ECO:0000313" key="2">
    <source>
        <dbReference type="Proteomes" id="UP001630127"/>
    </source>
</evidence>
<evidence type="ECO:0008006" key="3">
    <source>
        <dbReference type="Google" id="ProtNLM"/>
    </source>
</evidence>
<dbReference type="PANTHER" id="PTHR31215">
    <property type="entry name" value="OS05G0510400 PROTEIN-RELATED"/>
    <property type="match status" value="1"/>
</dbReference>
<reference evidence="1 2" key="1">
    <citation type="submission" date="2024-11" db="EMBL/GenBank/DDBJ databases">
        <title>A near-complete genome assembly of Cinchona calisaya.</title>
        <authorList>
            <person name="Lian D.C."/>
            <person name="Zhao X.W."/>
            <person name="Wei L."/>
        </authorList>
    </citation>
    <scope>NUCLEOTIDE SEQUENCE [LARGE SCALE GENOMIC DNA]</scope>
    <source>
        <tissue evidence="1">Nenye</tissue>
    </source>
</reference>
<sequence length="318" mass="36161">MENLVVFNQTVEEEEEEIAENLFNRLPEELIKTHIFSKISEAKSLCFCSLVSKRFSSFVFQSKTVSIKIPRQIPNQQPYPTNRRTPAKYISNLTIKFLAKLTSLRTLYVEFDCSVEGGGVICSSCSSTNKEPVVKWKVDLSSASFVMIFARTLNVDVEIDDRIGTNFHRSIRPCFLNHLKDASLRFSLMKTLIRLLPKSLENIVVTDSKKQGGMINHGGNEVVDVKKIKGFNVRNFLGGYGAIKYWHEKKPLKLPVSGIVMKRVAVIRYKENWVDNPDDDLLVAKEAFKGEEEEVFGEALKELLTIKNVDNGFMWVGI</sequence>
<dbReference type="Gene3D" id="1.20.1280.50">
    <property type="match status" value="1"/>
</dbReference>
<proteinExistence type="predicted"/>
<gene>
    <name evidence="1" type="ORF">ACH5RR_017972</name>
</gene>
<protein>
    <recommendedName>
        <fullName evidence="3">F-box protein</fullName>
    </recommendedName>
</protein>
<organism evidence="1 2">
    <name type="scientific">Cinchona calisaya</name>
    <dbReference type="NCBI Taxonomy" id="153742"/>
    <lineage>
        <taxon>Eukaryota</taxon>
        <taxon>Viridiplantae</taxon>
        <taxon>Streptophyta</taxon>
        <taxon>Embryophyta</taxon>
        <taxon>Tracheophyta</taxon>
        <taxon>Spermatophyta</taxon>
        <taxon>Magnoliopsida</taxon>
        <taxon>eudicotyledons</taxon>
        <taxon>Gunneridae</taxon>
        <taxon>Pentapetalae</taxon>
        <taxon>asterids</taxon>
        <taxon>lamiids</taxon>
        <taxon>Gentianales</taxon>
        <taxon>Rubiaceae</taxon>
        <taxon>Cinchonoideae</taxon>
        <taxon>Cinchoneae</taxon>
        <taxon>Cinchona</taxon>
    </lineage>
</organism>
<name>A0ABD2ZKG8_9GENT</name>
<comment type="caution">
    <text evidence="1">The sequence shown here is derived from an EMBL/GenBank/DDBJ whole genome shotgun (WGS) entry which is preliminary data.</text>
</comment>
<dbReference type="InterPro" id="IPR044809">
    <property type="entry name" value="AUF1-like"/>
</dbReference>